<sequence>MAENDSWNNGSAQNRGFSNAGNGANGMNGRSGQAVRDALFDRVPPHDDAAEMAVLGGMLMSKTPSAKYRR</sequence>
<comment type="caution">
    <text evidence="2">The sequence shown here is derived from an EMBL/GenBank/DDBJ whole genome shotgun (WGS) entry which is preliminary data.</text>
</comment>
<dbReference type="GO" id="GO:0004386">
    <property type="term" value="F:helicase activity"/>
    <property type="evidence" value="ECO:0007669"/>
    <property type="project" value="UniProtKB-KW"/>
</dbReference>
<gene>
    <name evidence="2" type="ORF">OBE_05224</name>
</gene>
<reference evidence="2" key="1">
    <citation type="journal article" date="2013" name="Environ. Microbiol.">
        <title>Microbiota from the distal guts of lean and obese adolescents exhibit partial functional redundancy besides clear differences in community structure.</title>
        <authorList>
            <person name="Ferrer M."/>
            <person name="Ruiz A."/>
            <person name="Lanza F."/>
            <person name="Haange S.B."/>
            <person name="Oberbach A."/>
            <person name="Till H."/>
            <person name="Bargiela R."/>
            <person name="Campoy C."/>
            <person name="Segura M.T."/>
            <person name="Richter M."/>
            <person name="von Bergen M."/>
            <person name="Seifert J."/>
            <person name="Suarez A."/>
        </authorList>
    </citation>
    <scope>NUCLEOTIDE SEQUENCE</scope>
</reference>
<keyword evidence="2" id="KW-0067">ATP-binding</keyword>
<evidence type="ECO:0000313" key="2">
    <source>
        <dbReference type="EMBL" id="EKC67891.1"/>
    </source>
</evidence>
<accession>K1U8K9</accession>
<keyword evidence="2" id="KW-0547">Nucleotide-binding</keyword>
<keyword evidence="2" id="KW-0347">Helicase</keyword>
<dbReference type="AlphaFoldDB" id="K1U8K9"/>
<feature type="compositionally biased region" description="Low complexity" evidence="1">
    <location>
        <begin position="14"/>
        <end position="32"/>
    </location>
</feature>
<evidence type="ECO:0000256" key="1">
    <source>
        <dbReference type="SAM" id="MobiDB-lite"/>
    </source>
</evidence>
<name>K1U8K9_9ZZZZ</name>
<proteinExistence type="predicted"/>
<feature type="compositionally biased region" description="Polar residues" evidence="1">
    <location>
        <begin position="1"/>
        <end position="13"/>
    </location>
</feature>
<protein>
    <submittedName>
        <fullName evidence="2">Protein containing DNA helicase, DnaB-like protein</fullName>
    </submittedName>
</protein>
<feature type="region of interest" description="Disordered" evidence="1">
    <location>
        <begin position="1"/>
        <end position="32"/>
    </location>
</feature>
<organism evidence="2">
    <name type="scientific">human gut metagenome</name>
    <dbReference type="NCBI Taxonomy" id="408170"/>
    <lineage>
        <taxon>unclassified sequences</taxon>
        <taxon>metagenomes</taxon>
        <taxon>organismal metagenomes</taxon>
    </lineage>
</organism>
<dbReference type="EMBL" id="AJWZ01003563">
    <property type="protein sequence ID" value="EKC67891.1"/>
    <property type="molecule type" value="Genomic_DNA"/>
</dbReference>
<keyword evidence="2" id="KW-0378">Hydrolase</keyword>